<reference evidence="1 2" key="1">
    <citation type="journal article" date="2023" name="Sci. Data">
        <title>Genome assembly of the Korean intertidal mud-creeper Batillaria attramentaria.</title>
        <authorList>
            <person name="Patra A.K."/>
            <person name="Ho P.T."/>
            <person name="Jun S."/>
            <person name="Lee S.J."/>
            <person name="Kim Y."/>
            <person name="Won Y.J."/>
        </authorList>
    </citation>
    <scope>NUCLEOTIDE SEQUENCE [LARGE SCALE GENOMIC DNA]</scope>
    <source>
        <strain evidence="1">Wonlab-2016</strain>
    </source>
</reference>
<dbReference type="EMBL" id="JACVVK020000543">
    <property type="protein sequence ID" value="KAK7466851.1"/>
    <property type="molecule type" value="Genomic_DNA"/>
</dbReference>
<dbReference type="AlphaFoldDB" id="A0ABD0JA34"/>
<name>A0ABD0JA34_9CAEN</name>
<evidence type="ECO:0000313" key="2">
    <source>
        <dbReference type="Proteomes" id="UP001519460"/>
    </source>
</evidence>
<proteinExistence type="predicted"/>
<comment type="caution">
    <text evidence="1">The sequence shown here is derived from an EMBL/GenBank/DDBJ whole genome shotgun (WGS) entry which is preliminary data.</text>
</comment>
<protein>
    <submittedName>
        <fullName evidence="1">Uncharacterized protein</fullName>
    </submittedName>
</protein>
<evidence type="ECO:0000313" key="1">
    <source>
        <dbReference type="EMBL" id="KAK7466851.1"/>
    </source>
</evidence>
<dbReference type="Proteomes" id="UP001519460">
    <property type="component" value="Unassembled WGS sequence"/>
</dbReference>
<feature type="non-terminal residue" evidence="1">
    <location>
        <position position="72"/>
    </location>
</feature>
<accession>A0ABD0JA34</accession>
<organism evidence="1 2">
    <name type="scientific">Batillaria attramentaria</name>
    <dbReference type="NCBI Taxonomy" id="370345"/>
    <lineage>
        <taxon>Eukaryota</taxon>
        <taxon>Metazoa</taxon>
        <taxon>Spiralia</taxon>
        <taxon>Lophotrochozoa</taxon>
        <taxon>Mollusca</taxon>
        <taxon>Gastropoda</taxon>
        <taxon>Caenogastropoda</taxon>
        <taxon>Sorbeoconcha</taxon>
        <taxon>Cerithioidea</taxon>
        <taxon>Batillariidae</taxon>
        <taxon>Batillaria</taxon>
    </lineage>
</organism>
<sequence>MLVSMRPDCSVGYPRRPEVGHFVIPGTNLIILPYVFNHVPHPSQIWTCVASLIQASPLLLSVWFCCSTFTSD</sequence>
<gene>
    <name evidence="1" type="ORF">BaRGS_00037066</name>
</gene>
<keyword evidence="2" id="KW-1185">Reference proteome</keyword>